<dbReference type="InterPro" id="IPR009737">
    <property type="entry name" value="Aim32/Apd1-like"/>
</dbReference>
<dbReference type="PANTHER" id="PTHR31902">
    <property type="entry name" value="ACTIN PATCHES DISTAL PROTEIN 1"/>
    <property type="match status" value="1"/>
</dbReference>
<dbReference type="InterPro" id="IPR036249">
    <property type="entry name" value="Thioredoxin-like_sf"/>
</dbReference>
<dbReference type="KEGG" id="mpro:BJP34_18075"/>
<dbReference type="OrthoDB" id="3399139at2"/>
<reference evidence="2" key="1">
    <citation type="submission" date="2016-10" db="EMBL/GenBank/DDBJ databases">
        <title>Comparative genomics uncovers the prolific and rare metabolic potential of the cyanobacterial genus Moorea.</title>
        <authorList>
            <person name="Leao T."/>
            <person name="Castelao G."/>
            <person name="Korobeynikov A."/>
            <person name="Monroe E.A."/>
            <person name="Podell S."/>
            <person name="Glukhov E."/>
            <person name="Allen E."/>
            <person name="Gerwick W.H."/>
            <person name="Gerwick L."/>
        </authorList>
    </citation>
    <scope>NUCLEOTIDE SEQUENCE [LARGE SCALE GENOMIC DNA]</scope>
    <source>
        <strain evidence="2">PAL-8-15-08-1</strain>
    </source>
</reference>
<accession>A0A1D8TU58</accession>
<evidence type="ECO:0000313" key="1">
    <source>
        <dbReference type="EMBL" id="AOX01095.1"/>
    </source>
</evidence>
<proteinExistence type="predicted"/>
<dbReference type="InterPro" id="IPR010350">
    <property type="entry name" value="Aim32/Apd1-like_bac"/>
</dbReference>
<dbReference type="CDD" id="cd03062">
    <property type="entry name" value="TRX_Fd_Sucrase"/>
    <property type="match status" value="1"/>
</dbReference>
<gene>
    <name evidence="1" type="ORF">BJP34_18075</name>
</gene>
<dbReference type="PIRSF" id="PIRSF035042">
    <property type="entry name" value="UCP035042_thirdx"/>
    <property type="match status" value="1"/>
</dbReference>
<evidence type="ECO:0000313" key="2">
    <source>
        <dbReference type="Proteomes" id="UP000177870"/>
    </source>
</evidence>
<dbReference type="Gene3D" id="3.40.30.10">
    <property type="entry name" value="Glutaredoxin"/>
    <property type="match status" value="1"/>
</dbReference>
<name>A0A1D8TU58_9CYAN</name>
<sequence length="333" mass="37773">MSTFFCADHSQQLAEDIIGSGTNYQVYVLVECRQPWLSNAMDSKYIPENLRSLVDEVKHRKLPVRFLLIANNKTLKADQTKLLIYSHNGEARLKGYSKLEFDVTNLGEVAGIVRQFLAGETPNCVTQDSDTRDILVCTHGSHDVCCARYGNPFYAKALATVAELSLTNVRLWKASHFGGHRFAPTAIDFPDGRYYGVLDQDSFKSILIRSGEIECFNRIYRGWGILPTKIQVLERELILRYGWNWFKHKVGGSIIKEDANQNSIQAEISFEKPNGLIYHCRAELIKDESKTLQLKGSCGAQKESVFVKYTIKNLCLYSELLEILPVYQPQMAS</sequence>
<dbReference type="EMBL" id="CP017599">
    <property type="protein sequence ID" value="AOX01095.1"/>
    <property type="molecule type" value="Genomic_DNA"/>
</dbReference>
<dbReference type="Proteomes" id="UP000177870">
    <property type="component" value="Chromosome"/>
</dbReference>
<dbReference type="SUPFAM" id="SSF52833">
    <property type="entry name" value="Thioredoxin-like"/>
    <property type="match status" value="1"/>
</dbReference>
<dbReference type="Pfam" id="PF06999">
    <property type="entry name" value="Suc_Fer-like"/>
    <property type="match status" value="1"/>
</dbReference>
<dbReference type="AlphaFoldDB" id="A0A1D8TU58"/>
<protein>
    <submittedName>
        <fullName evidence="1">Sucrase ferredoxin</fullName>
    </submittedName>
</protein>
<dbReference type="PANTHER" id="PTHR31902:SF22">
    <property type="entry name" value="SLL1203 PROTEIN"/>
    <property type="match status" value="1"/>
</dbReference>
<dbReference type="STRING" id="1458985.BJP34_18075"/>
<organism evidence="1 2">
    <name type="scientific">Moorena producens PAL-8-15-08-1</name>
    <dbReference type="NCBI Taxonomy" id="1458985"/>
    <lineage>
        <taxon>Bacteria</taxon>
        <taxon>Bacillati</taxon>
        <taxon>Cyanobacteriota</taxon>
        <taxon>Cyanophyceae</taxon>
        <taxon>Coleofasciculales</taxon>
        <taxon>Coleofasciculaceae</taxon>
        <taxon>Moorena</taxon>
    </lineage>
</organism>
<dbReference type="RefSeq" id="WP_070393545.1">
    <property type="nucleotide sequence ID" value="NZ_CP017599.1"/>
</dbReference>